<keyword evidence="1" id="KW-1133">Transmembrane helix</keyword>
<proteinExistence type="predicted"/>
<accession>A0AAV4XVH7</accession>
<comment type="caution">
    <text evidence="2">The sequence shown here is derived from an EMBL/GenBank/DDBJ whole genome shotgun (WGS) entry which is preliminary data.</text>
</comment>
<sequence length="93" mass="10764">MFRYITAAQNSGSDMTGRLHFLARFSGIIWMLVMKNTSLIMVQLFLADRISTFVTFRFLIMTTYEAIYLLSPGTIWSSDHAKRRLTICCRLVC</sequence>
<dbReference type="Proteomes" id="UP001054945">
    <property type="component" value="Unassembled WGS sequence"/>
</dbReference>
<name>A0AAV4XVH7_CAEEX</name>
<gene>
    <name evidence="2" type="ORF">CEXT_412731</name>
</gene>
<keyword evidence="3" id="KW-1185">Reference proteome</keyword>
<keyword evidence="1" id="KW-0812">Transmembrane</keyword>
<evidence type="ECO:0000313" key="2">
    <source>
        <dbReference type="EMBL" id="GIY98754.1"/>
    </source>
</evidence>
<protein>
    <submittedName>
        <fullName evidence="2">Uncharacterized protein</fullName>
    </submittedName>
</protein>
<reference evidence="2 3" key="1">
    <citation type="submission" date="2021-06" db="EMBL/GenBank/DDBJ databases">
        <title>Caerostris extrusa draft genome.</title>
        <authorList>
            <person name="Kono N."/>
            <person name="Arakawa K."/>
        </authorList>
    </citation>
    <scope>NUCLEOTIDE SEQUENCE [LARGE SCALE GENOMIC DNA]</scope>
</reference>
<dbReference type="AlphaFoldDB" id="A0AAV4XVH7"/>
<feature type="transmembrane region" description="Helical" evidence="1">
    <location>
        <begin position="21"/>
        <end position="46"/>
    </location>
</feature>
<evidence type="ECO:0000313" key="3">
    <source>
        <dbReference type="Proteomes" id="UP001054945"/>
    </source>
</evidence>
<evidence type="ECO:0000256" key="1">
    <source>
        <dbReference type="SAM" id="Phobius"/>
    </source>
</evidence>
<feature type="transmembrane region" description="Helical" evidence="1">
    <location>
        <begin position="58"/>
        <end position="76"/>
    </location>
</feature>
<keyword evidence="1" id="KW-0472">Membrane</keyword>
<organism evidence="2 3">
    <name type="scientific">Caerostris extrusa</name>
    <name type="common">Bark spider</name>
    <name type="synonym">Caerostris bankana</name>
    <dbReference type="NCBI Taxonomy" id="172846"/>
    <lineage>
        <taxon>Eukaryota</taxon>
        <taxon>Metazoa</taxon>
        <taxon>Ecdysozoa</taxon>
        <taxon>Arthropoda</taxon>
        <taxon>Chelicerata</taxon>
        <taxon>Arachnida</taxon>
        <taxon>Araneae</taxon>
        <taxon>Araneomorphae</taxon>
        <taxon>Entelegynae</taxon>
        <taxon>Araneoidea</taxon>
        <taxon>Araneidae</taxon>
        <taxon>Caerostris</taxon>
    </lineage>
</organism>
<dbReference type="EMBL" id="BPLR01018333">
    <property type="protein sequence ID" value="GIY98754.1"/>
    <property type="molecule type" value="Genomic_DNA"/>
</dbReference>